<dbReference type="NCBIfam" id="TIGR02532">
    <property type="entry name" value="IV_pilin_GFxxxE"/>
    <property type="match status" value="1"/>
</dbReference>
<reference evidence="2 3" key="1">
    <citation type="submission" date="2023-02" db="EMBL/GenBank/DDBJ databases">
        <title>Bacterial whole genomic sequence of Curvibacter sp. HBC61.</title>
        <authorList>
            <person name="Le V."/>
            <person name="Ko S.-R."/>
            <person name="Ahn C.-Y."/>
            <person name="Oh H.-M."/>
        </authorList>
    </citation>
    <scope>NUCLEOTIDE SEQUENCE [LARGE SCALE GENOMIC DNA]</scope>
    <source>
        <strain evidence="2 3">HBC61</strain>
    </source>
</reference>
<dbReference type="InterPro" id="IPR012902">
    <property type="entry name" value="N_methyl_site"/>
</dbReference>
<sequence>MTALPWRAARSAGFTLVELLIVIGIMALATAGVSLALRDTQQVQLEREAQRLAALLETARARSRASGVAVQWSLTEHGFQFSGLPANSLPSQWLSPGTTTTRLDVRLTLGPEPVIGPQQVTLVRADAPGQALRVATDGLRPFNVLANDP</sequence>
<dbReference type="RefSeq" id="WP_273951441.1">
    <property type="nucleotide sequence ID" value="NZ_JAQSIP010000004.1"/>
</dbReference>
<protein>
    <submittedName>
        <fullName evidence="2">Prepilin-type N-terminal cleavage/methylation domain-containing protein</fullName>
    </submittedName>
</protein>
<dbReference type="Pfam" id="PF07963">
    <property type="entry name" value="N_methyl"/>
    <property type="match status" value="1"/>
</dbReference>
<dbReference type="Proteomes" id="UP001528673">
    <property type="component" value="Unassembled WGS sequence"/>
</dbReference>
<organism evidence="2 3">
    <name type="scientific">Curvibacter cyanobacteriorum</name>
    <dbReference type="NCBI Taxonomy" id="3026422"/>
    <lineage>
        <taxon>Bacteria</taxon>
        <taxon>Pseudomonadati</taxon>
        <taxon>Pseudomonadota</taxon>
        <taxon>Betaproteobacteria</taxon>
        <taxon>Burkholderiales</taxon>
        <taxon>Comamonadaceae</taxon>
        <taxon>Curvibacter</taxon>
    </lineage>
</organism>
<evidence type="ECO:0000313" key="2">
    <source>
        <dbReference type="EMBL" id="MDD0839071.1"/>
    </source>
</evidence>
<name>A0ABT5MYD2_9BURK</name>
<feature type="transmembrane region" description="Helical" evidence="1">
    <location>
        <begin position="12"/>
        <end position="37"/>
    </location>
</feature>
<keyword evidence="1" id="KW-0812">Transmembrane</keyword>
<evidence type="ECO:0000313" key="3">
    <source>
        <dbReference type="Proteomes" id="UP001528673"/>
    </source>
</evidence>
<evidence type="ECO:0000256" key="1">
    <source>
        <dbReference type="SAM" id="Phobius"/>
    </source>
</evidence>
<accession>A0ABT5MYD2</accession>
<dbReference type="EMBL" id="JAQSIP010000004">
    <property type="protein sequence ID" value="MDD0839071.1"/>
    <property type="molecule type" value="Genomic_DNA"/>
</dbReference>
<proteinExistence type="predicted"/>
<keyword evidence="1" id="KW-0472">Membrane</keyword>
<dbReference type="Gene3D" id="3.30.700.10">
    <property type="entry name" value="Glycoprotein, Type 4 Pilin"/>
    <property type="match status" value="1"/>
</dbReference>
<comment type="caution">
    <text evidence="2">The sequence shown here is derived from an EMBL/GenBank/DDBJ whole genome shotgun (WGS) entry which is preliminary data.</text>
</comment>
<dbReference type="SUPFAM" id="SSF54523">
    <property type="entry name" value="Pili subunits"/>
    <property type="match status" value="1"/>
</dbReference>
<gene>
    <name evidence="2" type="ORF">PSQ40_10850</name>
</gene>
<dbReference type="InterPro" id="IPR045584">
    <property type="entry name" value="Pilin-like"/>
</dbReference>
<keyword evidence="1" id="KW-1133">Transmembrane helix</keyword>
<dbReference type="PROSITE" id="PS00409">
    <property type="entry name" value="PROKAR_NTER_METHYL"/>
    <property type="match status" value="1"/>
</dbReference>
<keyword evidence="3" id="KW-1185">Reference proteome</keyword>